<protein>
    <recommendedName>
        <fullName evidence="3">Cytoplasmic protein</fullName>
    </recommendedName>
</protein>
<dbReference type="Pfam" id="PF06242">
    <property type="entry name" value="TrcR"/>
    <property type="match status" value="1"/>
</dbReference>
<feature type="compositionally biased region" description="Basic residues" evidence="1">
    <location>
        <begin position="178"/>
        <end position="227"/>
    </location>
</feature>
<gene>
    <name evidence="2" type="ORF">PlAlph_2910</name>
</gene>
<evidence type="ECO:0000256" key="1">
    <source>
        <dbReference type="SAM" id="MobiDB-lite"/>
    </source>
</evidence>
<feature type="compositionally biased region" description="Basic residues" evidence="1">
    <location>
        <begin position="256"/>
        <end position="285"/>
    </location>
</feature>
<proteinExistence type="predicted"/>
<evidence type="ECO:0000313" key="2">
    <source>
        <dbReference type="EMBL" id="QIM10399.1"/>
    </source>
</evidence>
<dbReference type="AlphaFoldDB" id="A0A6G8F293"/>
<feature type="compositionally biased region" description="Basic and acidic residues" evidence="1">
    <location>
        <begin position="228"/>
        <end position="255"/>
    </location>
</feature>
<organism evidence="2">
    <name type="scientific">uncultured Alphaproteobacteria bacterium</name>
    <dbReference type="NCBI Taxonomy" id="91750"/>
    <lineage>
        <taxon>Bacteria</taxon>
        <taxon>Pseudomonadati</taxon>
        <taxon>Pseudomonadota</taxon>
        <taxon>Alphaproteobacteria</taxon>
        <taxon>environmental samples</taxon>
    </lineage>
</organism>
<sequence length="285" mass="30652">MTAPLMPRATAVWLVENTTLTFRQIGNFCELHELEIQAIADGDVAANIVGLNPVAAGQLTAEEIARCEADKTAMLVASEPEGNVKALNSKNKKVLSPSQRSDKPAAILWVLRNCPEIIDSQICKLIGTTKPTIASLREGTHRDFADLRPKNPVAVGLCKEKDLEDAIAVSKKWSEPKKAKKKTAKKKVVKKATAKKTTTKKTAVKKASAKKAVVKKAAVKTATKKLAAKKEPIKKPAAKKETAKKSTAKKSETKKTVAKKAPAKKTAAKKTTSKKTATAKKTAKK</sequence>
<name>A0A6G8F293_9PROT</name>
<accession>A0A6G8F293</accession>
<evidence type="ECO:0008006" key="3">
    <source>
        <dbReference type="Google" id="ProtNLM"/>
    </source>
</evidence>
<dbReference type="InterPro" id="IPR010421">
    <property type="entry name" value="TrcR"/>
</dbReference>
<dbReference type="GO" id="GO:0003677">
    <property type="term" value="F:DNA binding"/>
    <property type="evidence" value="ECO:0007669"/>
    <property type="project" value="InterPro"/>
</dbReference>
<feature type="region of interest" description="Disordered" evidence="1">
    <location>
        <begin position="178"/>
        <end position="285"/>
    </location>
</feature>
<dbReference type="EMBL" id="MN990730">
    <property type="protein sequence ID" value="QIM10399.1"/>
    <property type="molecule type" value="Genomic_DNA"/>
</dbReference>
<dbReference type="GO" id="GO:0030261">
    <property type="term" value="P:chromosome condensation"/>
    <property type="evidence" value="ECO:0007669"/>
    <property type="project" value="InterPro"/>
</dbReference>
<dbReference type="GO" id="GO:0030527">
    <property type="term" value="F:structural constituent of chromatin"/>
    <property type="evidence" value="ECO:0007669"/>
    <property type="project" value="InterPro"/>
</dbReference>
<reference evidence="2" key="1">
    <citation type="journal article" date="2020" name="J. ISSAAS">
        <title>Lactobacilli and other gastrointestinal microbiota of Peromyscus leucopus, reservoir host for agents of Lyme disease and other zoonoses in North America.</title>
        <authorList>
            <person name="Milovic A."/>
            <person name="Bassam K."/>
            <person name="Shao H."/>
            <person name="Chatzistamou I."/>
            <person name="Tufts D.M."/>
            <person name="Diuk-Wasser M."/>
            <person name="Barbour A.G."/>
        </authorList>
    </citation>
    <scope>NUCLEOTIDE SEQUENCE</scope>
    <source>
        <strain evidence="2">LL90</strain>
    </source>
</reference>